<dbReference type="EMBL" id="BMHB01000002">
    <property type="protein sequence ID" value="GGI16031.1"/>
    <property type="molecule type" value="Genomic_DNA"/>
</dbReference>
<comment type="caution">
    <text evidence="2">The sequence shown here is derived from an EMBL/GenBank/DDBJ whole genome shotgun (WGS) entry which is preliminary data.</text>
</comment>
<organism evidence="2 3">
    <name type="scientific">Gottfriedia solisilvae</name>
    <dbReference type="NCBI Taxonomy" id="1516104"/>
    <lineage>
        <taxon>Bacteria</taxon>
        <taxon>Bacillati</taxon>
        <taxon>Bacillota</taxon>
        <taxon>Bacilli</taxon>
        <taxon>Bacillales</taxon>
        <taxon>Bacillaceae</taxon>
        <taxon>Gottfriedia</taxon>
    </lineage>
</organism>
<feature type="transmembrane region" description="Helical" evidence="1">
    <location>
        <begin position="236"/>
        <end position="257"/>
    </location>
</feature>
<feature type="transmembrane region" description="Helical" evidence="1">
    <location>
        <begin position="156"/>
        <end position="180"/>
    </location>
</feature>
<keyword evidence="1" id="KW-0472">Membrane</keyword>
<name>A0A8J3ASY0_9BACI</name>
<dbReference type="GO" id="GO:0140359">
    <property type="term" value="F:ABC-type transporter activity"/>
    <property type="evidence" value="ECO:0007669"/>
    <property type="project" value="InterPro"/>
</dbReference>
<feature type="transmembrane region" description="Helical" evidence="1">
    <location>
        <begin position="71"/>
        <end position="95"/>
    </location>
</feature>
<feature type="transmembrane region" description="Helical" evidence="1">
    <location>
        <begin position="187"/>
        <end position="206"/>
    </location>
</feature>
<reference evidence="3" key="1">
    <citation type="journal article" date="2019" name="Int. J. Syst. Evol. Microbiol.">
        <title>The Global Catalogue of Microorganisms (GCM) 10K type strain sequencing project: providing services to taxonomists for standard genome sequencing and annotation.</title>
        <authorList>
            <consortium name="The Broad Institute Genomics Platform"/>
            <consortium name="The Broad Institute Genome Sequencing Center for Infectious Disease"/>
            <person name="Wu L."/>
            <person name="Ma J."/>
        </authorList>
    </citation>
    <scope>NUCLEOTIDE SEQUENCE [LARGE SCALE GENOMIC DNA]</scope>
    <source>
        <strain evidence="3">CGMCC 1.14993</strain>
    </source>
</reference>
<dbReference type="OrthoDB" id="9800309at2"/>
<evidence type="ECO:0000313" key="3">
    <source>
        <dbReference type="Proteomes" id="UP000626244"/>
    </source>
</evidence>
<dbReference type="Proteomes" id="UP000626244">
    <property type="component" value="Unassembled WGS sequence"/>
</dbReference>
<dbReference type="AlphaFoldDB" id="A0A8J3ASY0"/>
<keyword evidence="3" id="KW-1185">Reference proteome</keyword>
<dbReference type="Pfam" id="PF12679">
    <property type="entry name" value="ABC2_membrane_2"/>
    <property type="match status" value="1"/>
</dbReference>
<keyword evidence="1" id="KW-1133">Transmembrane helix</keyword>
<accession>A0A8J3ASY0</accession>
<dbReference type="GO" id="GO:0005886">
    <property type="term" value="C:plasma membrane"/>
    <property type="evidence" value="ECO:0007669"/>
    <property type="project" value="UniProtKB-SubCell"/>
</dbReference>
<feature type="transmembrane region" description="Helical" evidence="1">
    <location>
        <begin position="16"/>
        <end position="36"/>
    </location>
</feature>
<evidence type="ECO:0000313" key="2">
    <source>
        <dbReference type="EMBL" id="GGI16031.1"/>
    </source>
</evidence>
<sequence>MNIFLHELKAYRKSTIIWTSSLMGIVIFFLLMFPAISKDYLEFSKVLEGYPEGVRKALGLELESFGSILGFYSYIFLYISLCGSIQAMVLGTSIVSKEIREKTADFLLTKPVTRTKVLTSKLLAGITSLAITNVFYFATVYIMAGQVSEAAFSSKLLFLVSITLFFLQFIFLTLGILISVIFSKIKAVLSVSLGTVFAFFVIGMVVSSDSSQAKRYLSPFKYFDTKYIIANSKFELAYLIVTVGIILVSIIVSYLIYTKKDVHAV</sequence>
<gene>
    <name evidence="2" type="ORF">GCM10007380_30930</name>
</gene>
<protein>
    <recommendedName>
        <fullName evidence="4">ABC transporter permease</fullName>
    </recommendedName>
</protein>
<proteinExistence type="predicted"/>
<dbReference type="PANTHER" id="PTHR37305">
    <property type="entry name" value="INTEGRAL MEMBRANE PROTEIN-RELATED"/>
    <property type="match status" value="1"/>
</dbReference>
<feature type="transmembrane region" description="Helical" evidence="1">
    <location>
        <begin position="122"/>
        <end position="144"/>
    </location>
</feature>
<evidence type="ECO:0008006" key="4">
    <source>
        <dbReference type="Google" id="ProtNLM"/>
    </source>
</evidence>
<dbReference type="RefSeq" id="WP_088000637.1">
    <property type="nucleotide sequence ID" value="NZ_BMHB01000002.1"/>
</dbReference>
<keyword evidence="1" id="KW-0812">Transmembrane</keyword>
<dbReference type="PANTHER" id="PTHR37305:SF1">
    <property type="entry name" value="MEMBRANE PROTEIN"/>
    <property type="match status" value="1"/>
</dbReference>
<evidence type="ECO:0000256" key="1">
    <source>
        <dbReference type="SAM" id="Phobius"/>
    </source>
</evidence>